<evidence type="ECO:0000313" key="2">
    <source>
        <dbReference type="EMBL" id="KKU75705.1"/>
    </source>
</evidence>
<dbReference type="AlphaFoldDB" id="A0A0G1W072"/>
<protein>
    <submittedName>
        <fullName evidence="2">Uncharacterized protein</fullName>
    </submittedName>
</protein>
<evidence type="ECO:0000313" key="3">
    <source>
        <dbReference type="Proteomes" id="UP000034879"/>
    </source>
</evidence>
<evidence type="ECO:0000256" key="1">
    <source>
        <dbReference type="SAM" id="Phobius"/>
    </source>
</evidence>
<dbReference type="Proteomes" id="UP000034879">
    <property type="component" value="Unassembled WGS sequence"/>
</dbReference>
<sequence>MKIDIKNLFKKKRHFRKGGFHANPNIGWELTLALAFVVIAGFFVFGFSLFMATNREFNEPFSGGQSGTTSIREEKLRNALKIFSEREERSREILYSPAAVVDPSL</sequence>
<reference evidence="2 3" key="1">
    <citation type="journal article" date="2015" name="Nature">
        <title>rRNA introns, odd ribosomes, and small enigmatic genomes across a large radiation of phyla.</title>
        <authorList>
            <person name="Brown C.T."/>
            <person name="Hug L.A."/>
            <person name="Thomas B.C."/>
            <person name="Sharon I."/>
            <person name="Castelle C.J."/>
            <person name="Singh A."/>
            <person name="Wilkins M.J."/>
            <person name="Williams K.H."/>
            <person name="Banfield J.F."/>
        </authorList>
    </citation>
    <scope>NUCLEOTIDE SEQUENCE [LARGE SCALE GENOMIC DNA]</scope>
</reference>
<accession>A0A0G1W072</accession>
<name>A0A0G1W072_9BACT</name>
<feature type="transmembrane region" description="Helical" evidence="1">
    <location>
        <begin position="30"/>
        <end position="52"/>
    </location>
</feature>
<keyword evidence="1" id="KW-1133">Transmembrane helix</keyword>
<gene>
    <name evidence="2" type="ORF">UY01_C0006G0034</name>
</gene>
<organism evidence="2 3">
    <name type="scientific">Candidatus Nomurabacteria bacterium GW2011_GWB1_47_6</name>
    <dbReference type="NCBI Taxonomy" id="1618749"/>
    <lineage>
        <taxon>Bacteria</taxon>
        <taxon>Candidatus Nomuraibacteriota</taxon>
    </lineage>
</organism>
<keyword evidence="1" id="KW-0472">Membrane</keyword>
<keyword evidence="1" id="KW-0812">Transmembrane</keyword>
<comment type="caution">
    <text evidence="2">The sequence shown here is derived from an EMBL/GenBank/DDBJ whole genome shotgun (WGS) entry which is preliminary data.</text>
</comment>
<proteinExistence type="predicted"/>
<dbReference type="EMBL" id="LCOJ01000006">
    <property type="protein sequence ID" value="KKU75705.1"/>
    <property type="molecule type" value="Genomic_DNA"/>
</dbReference>